<comment type="function">
    <text evidence="8">Transfers a GMP moiety from GTP to Mo-molybdopterin (Mo-MPT) cofactor (Moco or molybdenum cofactor) to form Mo-molybdopterin guanine dinucleotide (Mo-MGD) cofactor.</text>
</comment>
<feature type="domain" description="MobA-like NTP transferase" evidence="9">
    <location>
        <begin position="20"/>
        <end position="175"/>
    </location>
</feature>
<accession>A0A811TAL5</accession>
<keyword evidence="7 8" id="KW-0501">Molybdenum cofactor biosynthesis</keyword>
<reference evidence="10" key="1">
    <citation type="submission" date="2020-10" db="EMBL/GenBank/DDBJ databases">
        <authorList>
            <person name="Hahn C.J."/>
            <person name="Laso-Perez R."/>
            <person name="Vulcano F."/>
            <person name="Vaziourakis K.-M."/>
            <person name="Stokke R."/>
            <person name="Steen I.H."/>
            <person name="Teske A."/>
            <person name="Boetius A."/>
            <person name="Liebeke M."/>
            <person name="Amann R."/>
            <person name="Knittel K."/>
        </authorList>
    </citation>
    <scope>NUCLEOTIDE SEQUENCE</scope>
    <source>
        <strain evidence="10">Gfbio:e3339647-f889-4370-9287-4fb5cb688e4c:AG392J18_GoMArc1</strain>
    </source>
</reference>
<evidence type="ECO:0000256" key="6">
    <source>
        <dbReference type="ARBA" id="ARBA00023134"/>
    </source>
</evidence>
<comment type="caution">
    <text evidence="8">Lacks conserved residue(s) required for the propagation of feature annotation.</text>
</comment>
<evidence type="ECO:0000256" key="1">
    <source>
        <dbReference type="ARBA" id="ARBA00022490"/>
    </source>
</evidence>
<feature type="binding site" evidence="8">
    <location>
        <position position="36"/>
    </location>
    <ligand>
        <name>GTP</name>
        <dbReference type="ChEBI" id="CHEBI:37565"/>
    </ligand>
</feature>
<keyword evidence="4 8" id="KW-0547">Nucleotide-binding</keyword>
<dbReference type="GO" id="GO:0005525">
    <property type="term" value="F:GTP binding"/>
    <property type="evidence" value="ECO:0007669"/>
    <property type="project" value="UniProtKB-UniRule"/>
</dbReference>
<dbReference type="GO" id="GO:0005737">
    <property type="term" value="C:cytoplasm"/>
    <property type="evidence" value="ECO:0007669"/>
    <property type="project" value="UniProtKB-SubCell"/>
</dbReference>
<keyword evidence="10" id="KW-0548">Nucleotidyltransferase</keyword>
<dbReference type="Pfam" id="PF12804">
    <property type="entry name" value="NTP_transf_3"/>
    <property type="match status" value="1"/>
</dbReference>
<gene>
    <name evidence="8 10" type="primary">mobA</name>
    <name evidence="10" type="ORF">LAKADJCE_00795</name>
</gene>
<organism evidence="10 11">
    <name type="scientific">Candidatus Argoarchaeum ethanivorans</name>
    <dbReference type="NCBI Taxonomy" id="2608793"/>
    <lineage>
        <taxon>Archaea</taxon>
        <taxon>Methanobacteriati</taxon>
        <taxon>Methanobacteriota</taxon>
        <taxon>Stenosarchaea group</taxon>
        <taxon>Methanomicrobia</taxon>
        <taxon>Methanosarcinales</taxon>
        <taxon>Methanosarcinales incertae sedis</taxon>
        <taxon>GOM Arc I cluster</taxon>
        <taxon>Candidatus Argoarchaeum</taxon>
    </lineage>
</organism>
<feature type="binding site" evidence="8">
    <location>
        <begin position="23"/>
        <end position="25"/>
    </location>
    <ligand>
        <name>GTP</name>
        <dbReference type="ChEBI" id="CHEBI:37565"/>
    </ligand>
</feature>
<comment type="catalytic activity">
    <reaction evidence="8">
        <text>Mo-molybdopterin + GTP + H(+) = Mo-molybdopterin guanine dinucleotide + diphosphate</text>
        <dbReference type="Rhea" id="RHEA:34243"/>
        <dbReference type="ChEBI" id="CHEBI:15378"/>
        <dbReference type="ChEBI" id="CHEBI:33019"/>
        <dbReference type="ChEBI" id="CHEBI:37565"/>
        <dbReference type="ChEBI" id="CHEBI:71302"/>
        <dbReference type="ChEBI" id="CHEBI:71310"/>
        <dbReference type="EC" id="2.7.7.77"/>
    </reaction>
</comment>
<evidence type="ECO:0000256" key="5">
    <source>
        <dbReference type="ARBA" id="ARBA00022842"/>
    </source>
</evidence>
<dbReference type="InterPro" id="IPR025877">
    <property type="entry name" value="MobA-like_NTP_Trfase"/>
</dbReference>
<proteinExistence type="inferred from homology"/>
<dbReference type="InterPro" id="IPR013482">
    <property type="entry name" value="Molybde_CF_guanTrfase"/>
</dbReference>
<dbReference type="GO" id="GO:0046872">
    <property type="term" value="F:metal ion binding"/>
    <property type="evidence" value="ECO:0007669"/>
    <property type="project" value="UniProtKB-KW"/>
</dbReference>
<sequence length="214" mass="24168">MQVLRRVGCDSKMSCDYAAAVVLAGGKGSRMGYVEKALIMFDNTPLLMQTLRKLSQVVDTIVVALRDDRQREDFSKLFPSVVFVTDQYHNIGPLAGIEAGLAASNKEYTLVVGCDMPFINTDVIKYLLHKCRGFDVTIPRWSDGKLEPLHAVYRTSVIREEIGRCIKHGERFILAPVFKRKLVQYIDVCELTKFDLTLDTFKNVNNETDVDSII</sequence>
<dbReference type="Gene3D" id="3.90.550.10">
    <property type="entry name" value="Spore Coat Polysaccharide Biosynthesis Protein SpsA, Chain A"/>
    <property type="match status" value="1"/>
</dbReference>
<dbReference type="EC" id="2.7.7.77" evidence="8"/>
<evidence type="ECO:0000313" key="10">
    <source>
        <dbReference type="EMBL" id="CAD6494506.1"/>
    </source>
</evidence>
<dbReference type="InterPro" id="IPR029044">
    <property type="entry name" value="Nucleotide-diphossugar_trans"/>
</dbReference>
<keyword evidence="3 8" id="KW-0479">Metal-binding</keyword>
<dbReference type="HAMAP" id="MF_00316">
    <property type="entry name" value="MobA"/>
    <property type="match status" value="1"/>
</dbReference>
<keyword evidence="5 8" id="KW-0460">Magnesium</keyword>
<dbReference type="Proteomes" id="UP000612009">
    <property type="component" value="Unassembled WGS sequence"/>
</dbReference>
<evidence type="ECO:0000256" key="7">
    <source>
        <dbReference type="ARBA" id="ARBA00023150"/>
    </source>
</evidence>
<keyword evidence="2 8" id="KW-0808">Transferase</keyword>
<feature type="binding site" evidence="8">
    <location>
        <position position="115"/>
    </location>
    <ligand>
        <name>GTP</name>
        <dbReference type="ChEBI" id="CHEBI:37565"/>
    </ligand>
</feature>
<dbReference type="CDD" id="cd02503">
    <property type="entry name" value="MobA"/>
    <property type="match status" value="1"/>
</dbReference>
<evidence type="ECO:0000256" key="4">
    <source>
        <dbReference type="ARBA" id="ARBA00022741"/>
    </source>
</evidence>
<comment type="domain">
    <text evidence="8">The N-terminal domain determines nucleotide recognition and specific binding, while the C-terminal domain determines the specific binding to the target protein.</text>
</comment>
<evidence type="ECO:0000259" key="9">
    <source>
        <dbReference type="Pfam" id="PF12804"/>
    </source>
</evidence>
<keyword evidence="1 8" id="KW-0963">Cytoplasm</keyword>
<evidence type="ECO:0000256" key="8">
    <source>
        <dbReference type="HAMAP-Rule" id="MF_00316"/>
    </source>
</evidence>
<feature type="binding site" evidence="8">
    <location>
        <position position="86"/>
    </location>
    <ligand>
        <name>GTP</name>
        <dbReference type="ChEBI" id="CHEBI:37565"/>
    </ligand>
</feature>
<dbReference type="AlphaFoldDB" id="A0A811TAL5"/>
<comment type="similarity">
    <text evidence="8">Belongs to the MobA family.</text>
</comment>
<dbReference type="PANTHER" id="PTHR19136:SF81">
    <property type="entry name" value="MOLYBDENUM COFACTOR GUANYLYLTRANSFERASE"/>
    <property type="match status" value="1"/>
</dbReference>
<evidence type="ECO:0000256" key="3">
    <source>
        <dbReference type="ARBA" id="ARBA00022723"/>
    </source>
</evidence>
<comment type="subcellular location">
    <subcellularLocation>
        <location evidence="8">Cytoplasm</location>
    </subcellularLocation>
</comment>
<comment type="cofactor">
    <cofactor evidence="8">
        <name>Mg(2+)</name>
        <dbReference type="ChEBI" id="CHEBI:18420"/>
    </cofactor>
</comment>
<keyword evidence="6 8" id="KW-0342">GTP-binding</keyword>
<name>A0A811TAL5_9EURY</name>
<dbReference type="PANTHER" id="PTHR19136">
    <property type="entry name" value="MOLYBDENUM COFACTOR GUANYLYLTRANSFERASE"/>
    <property type="match status" value="1"/>
</dbReference>
<comment type="caution">
    <text evidence="10">The sequence shown here is derived from an EMBL/GenBank/DDBJ whole genome shotgun (WGS) entry which is preliminary data.</text>
</comment>
<dbReference type="EMBL" id="CAJHIR010000055">
    <property type="protein sequence ID" value="CAD6494506.1"/>
    <property type="molecule type" value="Genomic_DNA"/>
</dbReference>
<evidence type="ECO:0000256" key="2">
    <source>
        <dbReference type="ARBA" id="ARBA00022679"/>
    </source>
</evidence>
<dbReference type="GO" id="GO:0061603">
    <property type="term" value="F:molybdenum cofactor guanylyltransferase activity"/>
    <property type="evidence" value="ECO:0007669"/>
    <property type="project" value="UniProtKB-EC"/>
</dbReference>
<evidence type="ECO:0000313" key="11">
    <source>
        <dbReference type="Proteomes" id="UP000612009"/>
    </source>
</evidence>
<feature type="binding site" evidence="8">
    <location>
        <position position="115"/>
    </location>
    <ligand>
        <name>Mg(2+)</name>
        <dbReference type="ChEBI" id="CHEBI:18420"/>
    </ligand>
</feature>
<protein>
    <recommendedName>
        <fullName evidence="8">Probable molybdenum cofactor guanylyltransferase</fullName>
        <shortName evidence="8">MoCo guanylyltransferase</shortName>
        <ecNumber evidence="8">2.7.7.77</ecNumber>
    </recommendedName>
    <alternativeName>
        <fullName evidence="8">GTP:molybdopterin guanylyltransferase</fullName>
    </alternativeName>
    <alternativeName>
        <fullName evidence="8">Mo-MPT guanylyltransferase</fullName>
    </alternativeName>
    <alternativeName>
        <fullName evidence="8">Molybdopterin guanylyltransferase</fullName>
    </alternativeName>
    <alternativeName>
        <fullName evidence="8">Molybdopterin-guanine dinucleotide synthase</fullName>
        <shortName evidence="8">MGD synthase</shortName>
    </alternativeName>
</protein>
<dbReference type="SUPFAM" id="SSF53448">
    <property type="entry name" value="Nucleotide-diphospho-sugar transferases"/>
    <property type="match status" value="1"/>
</dbReference>
<dbReference type="GO" id="GO:0006777">
    <property type="term" value="P:Mo-molybdopterin cofactor biosynthetic process"/>
    <property type="evidence" value="ECO:0007669"/>
    <property type="project" value="UniProtKB-KW"/>
</dbReference>